<dbReference type="EMBL" id="JARAOO010000009">
    <property type="protein sequence ID" value="KAJ7957606.1"/>
    <property type="molecule type" value="Genomic_DNA"/>
</dbReference>
<feature type="transmembrane region" description="Helical" evidence="1">
    <location>
        <begin position="208"/>
        <end position="227"/>
    </location>
</feature>
<protein>
    <submittedName>
        <fullName evidence="3">F-box protein</fullName>
    </submittedName>
</protein>
<keyword evidence="1" id="KW-1133">Transmembrane helix</keyword>
<dbReference type="AlphaFoldDB" id="A0AAD7LG76"/>
<name>A0AAD7LG76_QUISA</name>
<keyword evidence="4" id="KW-1185">Reference proteome</keyword>
<dbReference type="Pfam" id="PF03478">
    <property type="entry name" value="Beta-prop_KIB1-4"/>
    <property type="match status" value="1"/>
</dbReference>
<feature type="domain" description="KIB1-4 beta-propeller" evidence="2">
    <location>
        <begin position="33"/>
        <end position="300"/>
    </location>
</feature>
<comment type="caution">
    <text evidence="3">The sequence shown here is derived from an EMBL/GenBank/DDBJ whole genome shotgun (WGS) entry which is preliminary data.</text>
</comment>
<accession>A0AAD7LG76</accession>
<evidence type="ECO:0000313" key="4">
    <source>
        <dbReference type="Proteomes" id="UP001163823"/>
    </source>
</evidence>
<evidence type="ECO:0000313" key="3">
    <source>
        <dbReference type="EMBL" id="KAJ7957606.1"/>
    </source>
</evidence>
<evidence type="ECO:0000259" key="2">
    <source>
        <dbReference type="Pfam" id="PF03478"/>
    </source>
</evidence>
<dbReference type="PANTHER" id="PTHR44259">
    <property type="entry name" value="OS07G0183000 PROTEIN-RELATED"/>
    <property type="match status" value="1"/>
</dbReference>
<dbReference type="PANTHER" id="PTHR44259:SF108">
    <property type="entry name" value="F-BOX PROTEIN SKIP23-LIKE"/>
    <property type="match status" value="1"/>
</dbReference>
<keyword evidence="1" id="KW-0472">Membrane</keyword>
<proteinExistence type="predicted"/>
<sequence>MIQIYMSLPCASLTALPPERALWLTCQRPPEGGVGAWGSPFGWLVTFGGKDLEFSLVNPFSRTSLPLPSLQTLIAIDEYDPNKCFTKAFLMASPSSLDFLVLVLINPSDIYTNKEDFILGFAKPAQDKAWSLIEGLFHLHDIVSFKGNLCGAGNDINGNTRIVQIQIKQRRPVGFSTPLNLPGIDDQAHEKYCYIEKYLVVLDGELCLVLHFIIMLPILSTLYFKILKVDMSTKKWTPVRLLGDQCLFLGNNYTFTCKGIPPLFEQFKRDATPDNYRSNYIYYGHDDDLYPLNRDVGVFDIKHRVQICRNLIAPNTNPPVWITPSLQISEGLGKWSLSKYWLKER</sequence>
<gene>
    <name evidence="3" type="ORF">O6P43_023888</name>
</gene>
<dbReference type="EMBL" id="JARAOO010000009">
    <property type="protein sequence ID" value="KAJ7957605.1"/>
    <property type="molecule type" value="Genomic_DNA"/>
</dbReference>
<dbReference type="Proteomes" id="UP001163823">
    <property type="component" value="Chromosome 9"/>
</dbReference>
<organism evidence="3 4">
    <name type="scientific">Quillaja saponaria</name>
    <name type="common">Soap bark tree</name>
    <dbReference type="NCBI Taxonomy" id="32244"/>
    <lineage>
        <taxon>Eukaryota</taxon>
        <taxon>Viridiplantae</taxon>
        <taxon>Streptophyta</taxon>
        <taxon>Embryophyta</taxon>
        <taxon>Tracheophyta</taxon>
        <taxon>Spermatophyta</taxon>
        <taxon>Magnoliopsida</taxon>
        <taxon>eudicotyledons</taxon>
        <taxon>Gunneridae</taxon>
        <taxon>Pentapetalae</taxon>
        <taxon>rosids</taxon>
        <taxon>fabids</taxon>
        <taxon>Fabales</taxon>
        <taxon>Quillajaceae</taxon>
        <taxon>Quillaja</taxon>
    </lineage>
</organism>
<dbReference type="InterPro" id="IPR050942">
    <property type="entry name" value="F-box_BR-signaling"/>
</dbReference>
<reference evidence="3" key="1">
    <citation type="journal article" date="2023" name="Science">
        <title>Elucidation of the pathway for biosynthesis of saponin adjuvants from the soapbark tree.</title>
        <authorList>
            <person name="Reed J."/>
            <person name="Orme A."/>
            <person name="El-Demerdash A."/>
            <person name="Owen C."/>
            <person name="Martin L.B.B."/>
            <person name="Misra R.C."/>
            <person name="Kikuchi S."/>
            <person name="Rejzek M."/>
            <person name="Martin A.C."/>
            <person name="Harkess A."/>
            <person name="Leebens-Mack J."/>
            <person name="Louveau T."/>
            <person name="Stephenson M.J."/>
            <person name="Osbourn A."/>
        </authorList>
    </citation>
    <scope>NUCLEOTIDE SEQUENCE</scope>
    <source>
        <strain evidence="3">S10</strain>
    </source>
</reference>
<evidence type="ECO:0000256" key="1">
    <source>
        <dbReference type="SAM" id="Phobius"/>
    </source>
</evidence>
<keyword evidence="1" id="KW-0812">Transmembrane</keyword>
<dbReference type="InterPro" id="IPR005174">
    <property type="entry name" value="KIB1-4_b-propeller"/>
</dbReference>
<dbReference type="KEGG" id="qsa:O6P43_023888"/>